<protein>
    <submittedName>
        <fullName evidence="2">GED domain-containing protein</fullName>
    </submittedName>
</protein>
<dbReference type="WBParaSite" id="RSKR_0000881400.1">
    <property type="protein sequence ID" value="RSKR_0000881400.1"/>
    <property type="gene ID" value="RSKR_0000881400"/>
</dbReference>
<sequence>MPKAKKVKIKSDNVIGESDCFSPKSSMSLDYVAVKDNKALQDTVEGLTSWFFGNQPVVKPTVTTKKSAQASKLRSKICSPAILSQDSDIFSVVTAPCLTPPKQASLQMSSSHSDSRDKKDCQLIMKLTKQYFEGVRKSILDTVPKAIMFFLVDEIRSNLHNELVRNLYDESKFDDLLTENESVEQRRRHCFATLTSLDKAVEILSEVNEAVLF</sequence>
<proteinExistence type="predicted"/>
<name>A0AC35U8S1_9BILA</name>
<evidence type="ECO:0000313" key="2">
    <source>
        <dbReference type="WBParaSite" id="RSKR_0000881400.1"/>
    </source>
</evidence>
<evidence type="ECO:0000313" key="1">
    <source>
        <dbReference type="Proteomes" id="UP000095286"/>
    </source>
</evidence>
<accession>A0AC35U8S1</accession>
<dbReference type="Proteomes" id="UP000095286">
    <property type="component" value="Unplaced"/>
</dbReference>
<reference evidence="2" key="1">
    <citation type="submission" date="2016-11" db="UniProtKB">
        <authorList>
            <consortium name="WormBaseParasite"/>
        </authorList>
    </citation>
    <scope>IDENTIFICATION</scope>
    <source>
        <strain evidence="2">KR3021</strain>
    </source>
</reference>
<organism evidence="1 2">
    <name type="scientific">Rhabditophanes sp. KR3021</name>
    <dbReference type="NCBI Taxonomy" id="114890"/>
    <lineage>
        <taxon>Eukaryota</taxon>
        <taxon>Metazoa</taxon>
        <taxon>Ecdysozoa</taxon>
        <taxon>Nematoda</taxon>
        <taxon>Chromadorea</taxon>
        <taxon>Rhabditida</taxon>
        <taxon>Tylenchina</taxon>
        <taxon>Panagrolaimomorpha</taxon>
        <taxon>Strongyloidoidea</taxon>
        <taxon>Alloionematidae</taxon>
        <taxon>Rhabditophanes</taxon>
    </lineage>
</organism>